<reference evidence="8 10" key="1">
    <citation type="submission" date="2020-01" db="EMBL/GenBank/DDBJ databases">
        <authorList>
            <consortium name="DOE Joint Genome Institute"/>
            <person name="Haridas S."/>
            <person name="Albert R."/>
            <person name="Binder M."/>
            <person name="Bloem J."/>
            <person name="Labutti K."/>
            <person name="Salamov A."/>
            <person name="Andreopoulos B."/>
            <person name="Baker S.E."/>
            <person name="Barry K."/>
            <person name="Bills G."/>
            <person name="Bluhm B.H."/>
            <person name="Cannon C."/>
            <person name="Castanera R."/>
            <person name="Culley D.E."/>
            <person name="Daum C."/>
            <person name="Ezra D."/>
            <person name="Gonzalez J.B."/>
            <person name="Henrissat B."/>
            <person name="Kuo A."/>
            <person name="Liang C."/>
            <person name="Lipzen A."/>
            <person name="Lutzoni F."/>
            <person name="Magnuson J."/>
            <person name="Mondo S."/>
            <person name="Nolan M."/>
            <person name="Ohm R."/>
            <person name="Pangilinan J."/>
            <person name="Park H.-J."/>
            <person name="Ramirez L."/>
            <person name="Alfaro M."/>
            <person name="Sun H."/>
            <person name="Tritt A."/>
            <person name="Yoshinaga Y."/>
            <person name="Zwiers L.-H."/>
            <person name="Turgeon B.G."/>
            <person name="Goodwin S.B."/>
            <person name="Spatafora J.W."/>
            <person name="Crous P.W."/>
            <person name="Grigoriev I.V."/>
        </authorList>
    </citation>
    <scope>NUCLEOTIDE SEQUENCE</scope>
    <source>
        <strain evidence="8 10">CBS 781.70</strain>
    </source>
</reference>
<evidence type="ECO:0000256" key="5">
    <source>
        <dbReference type="PIRNR" id="PIRNR036492"/>
    </source>
</evidence>
<evidence type="ECO:0000256" key="2">
    <source>
        <dbReference type="ARBA" id="ARBA00022746"/>
    </source>
</evidence>
<accession>A0A6G1FTY8</accession>
<gene>
    <name evidence="8 10" type="ORF">P152DRAFT_461659</name>
</gene>
<dbReference type="GeneID" id="54420742"/>
<dbReference type="GO" id="GO:0004029">
    <property type="term" value="F:aldehyde dehydrogenase (NAD+) activity"/>
    <property type="evidence" value="ECO:0007669"/>
    <property type="project" value="TreeGrafter"/>
</dbReference>
<dbReference type="AlphaFoldDB" id="A0A6G1FTY8"/>
<proteinExistence type="inferred from homology"/>
<dbReference type="Proteomes" id="UP000504638">
    <property type="component" value="Unplaced"/>
</dbReference>
<dbReference type="FunFam" id="3.40.605.10:FF:000004">
    <property type="entry name" value="Aldehyde dehydrogenase"/>
    <property type="match status" value="1"/>
</dbReference>
<dbReference type="RefSeq" id="XP_033530865.1">
    <property type="nucleotide sequence ID" value="XM_033680172.1"/>
</dbReference>
<evidence type="ECO:0000313" key="9">
    <source>
        <dbReference type="Proteomes" id="UP000504638"/>
    </source>
</evidence>
<dbReference type="InterPro" id="IPR015590">
    <property type="entry name" value="Aldehyde_DH_dom"/>
</dbReference>
<feature type="active site" evidence="6">
    <location>
        <position position="257"/>
    </location>
</feature>
<organism evidence="8">
    <name type="scientific">Eremomyces bilateralis CBS 781.70</name>
    <dbReference type="NCBI Taxonomy" id="1392243"/>
    <lineage>
        <taxon>Eukaryota</taxon>
        <taxon>Fungi</taxon>
        <taxon>Dikarya</taxon>
        <taxon>Ascomycota</taxon>
        <taxon>Pezizomycotina</taxon>
        <taxon>Dothideomycetes</taxon>
        <taxon>Dothideomycetes incertae sedis</taxon>
        <taxon>Eremomycetales</taxon>
        <taxon>Eremomycetaceae</taxon>
        <taxon>Eremomyces</taxon>
    </lineage>
</organism>
<keyword evidence="9" id="KW-1185">Reference proteome</keyword>
<name>A0A6G1FTY8_9PEZI</name>
<evidence type="ECO:0000256" key="1">
    <source>
        <dbReference type="ARBA" id="ARBA00009986"/>
    </source>
</evidence>
<dbReference type="GO" id="GO:0006081">
    <property type="term" value="P:aldehyde metabolic process"/>
    <property type="evidence" value="ECO:0007669"/>
    <property type="project" value="InterPro"/>
</dbReference>
<keyword evidence="2" id="KW-0125">Carotenoid biosynthesis</keyword>
<feature type="active site" evidence="6">
    <location>
        <position position="223"/>
    </location>
</feature>
<keyword evidence="4" id="KW-0520">NAD</keyword>
<protein>
    <recommendedName>
        <fullName evidence="5">Aldehyde dehydrogenase</fullName>
    </recommendedName>
</protein>
<comment type="similarity">
    <text evidence="1 5">Belongs to the aldehyde dehydrogenase family.</text>
</comment>
<feature type="domain" description="Aldehyde dehydrogenase" evidence="7">
    <location>
        <begin position="10"/>
        <end position="442"/>
    </location>
</feature>
<dbReference type="OrthoDB" id="440325at2759"/>
<evidence type="ECO:0000313" key="10">
    <source>
        <dbReference type="RefSeq" id="XP_033530865.1"/>
    </source>
</evidence>
<dbReference type="SUPFAM" id="SSF53720">
    <property type="entry name" value="ALDH-like"/>
    <property type="match status" value="1"/>
</dbReference>
<evidence type="ECO:0000256" key="3">
    <source>
        <dbReference type="ARBA" id="ARBA00023002"/>
    </source>
</evidence>
<evidence type="ECO:0000256" key="6">
    <source>
        <dbReference type="PIRSR" id="PIRSR036492-1"/>
    </source>
</evidence>
<dbReference type="InterPro" id="IPR016162">
    <property type="entry name" value="Ald_DH_N"/>
</dbReference>
<dbReference type="CDD" id="cd07135">
    <property type="entry name" value="ALDH_F14-YMR110C"/>
    <property type="match status" value="1"/>
</dbReference>
<evidence type="ECO:0000259" key="7">
    <source>
        <dbReference type="Pfam" id="PF00171"/>
    </source>
</evidence>
<dbReference type="GO" id="GO:0005737">
    <property type="term" value="C:cytoplasm"/>
    <property type="evidence" value="ECO:0007669"/>
    <property type="project" value="TreeGrafter"/>
</dbReference>
<dbReference type="PANTHER" id="PTHR43570">
    <property type="entry name" value="ALDEHYDE DEHYDROGENASE"/>
    <property type="match status" value="1"/>
</dbReference>
<dbReference type="Pfam" id="PF00171">
    <property type="entry name" value="Aldedh"/>
    <property type="match status" value="1"/>
</dbReference>
<dbReference type="GO" id="GO:0016117">
    <property type="term" value="P:carotenoid biosynthetic process"/>
    <property type="evidence" value="ECO:0007669"/>
    <property type="project" value="UniProtKB-KW"/>
</dbReference>
<sequence length="527" mass="58206">MAPKIPAFKHTPAEAIPGIVERVRKTFLAGKTRPVEFRLVQLRKLYWGIKDNTDLLTEACKRDLGKPAYETYLSEVGWVMNDIVFMQNNLEKWAKDESPPDIPLMNKGLKPRIRKDPLGTTLVIGAYNFPVQLSIGPLIGAIAAGCTAILKPSESAPNAAAVMEMIIKKYLDPSCYQVIQGAVPETTALLDEKWDKIFYTGGEKVGTIVAKKAAETLTPVTLELGGRNPAIITKSADPRLAARRLLWAKVHNAGQVCVSQNWILIDKEVLPAFIKELEKALKEFYPKGVKASEDYARIVNQRQFLRLKGMLDNSRGRILLGGTMDESELFLEPTVVQVDDVNDPLVVEESFGPLIPVFPVNDLDEAIRLANSVHDTPLGLYPFGNKQETDKVLANVRSGGASVNDGFFHASIPTLQFGGVGTSGSGSYRGRASFEAFTHRRSITTTPGWLESLLSIRYPPYHGKLAQFKRMQDLSPNFDRGGNRKVGIVGWLLRLGAGDASGALRRYILVALIAFGYQKYQQRQAKL</sequence>
<dbReference type="InterPro" id="IPR016161">
    <property type="entry name" value="Ald_DH/histidinol_DH"/>
</dbReference>
<dbReference type="FunFam" id="3.40.309.10:FF:000025">
    <property type="entry name" value="Aldehyde dehydrogenase"/>
    <property type="match status" value="1"/>
</dbReference>
<reference evidence="10" key="2">
    <citation type="submission" date="2020-04" db="EMBL/GenBank/DDBJ databases">
        <authorList>
            <consortium name="NCBI Genome Project"/>
        </authorList>
    </citation>
    <scope>NUCLEOTIDE SEQUENCE</scope>
    <source>
        <strain evidence="10">CBS 781.70</strain>
    </source>
</reference>
<dbReference type="PANTHER" id="PTHR43570:SF11">
    <property type="entry name" value="ALDEHYDE DEHYDROGENASE"/>
    <property type="match status" value="1"/>
</dbReference>
<dbReference type="InterPro" id="IPR012394">
    <property type="entry name" value="Aldehyde_DH_NAD(P)"/>
</dbReference>
<evidence type="ECO:0000256" key="4">
    <source>
        <dbReference type="ARBA" id="ARBA00023027"/>
    </source>
</evidence>
<reference evidence="10" key="3">
    <citation type="submission" date="2025-04" db="UniProtKB">
        <authorList>
            <consortium name="RefSeq"/>
        </authorList>
    </citation>
    <scope>IDENTIFICATION</scope>
    <source>
        <strain evidence="10">CBS 781.70</strain>
    </source>
</reference>
<dbReference type="Gene3D" id="3.40.605.10">
    <property type="entry name" value="Aldehyde Dehydrogenase, Chain A, domain 1"/>
    <property type="match status" value="1"/>
</dbReference>
<evidence type="ECO:0000313" key="8">
    <source>
        <dbReference type="EMBL" id="KAF1809234.1"/>
    </source>
</evidence>
<keyword evidence="3 5" id="KW-0560">Oxidoreductase</keyword>
<dbReference type="PIRSF" id="PIRSF036492">
    <property type="entry name" value="ALDH"/>
    <property type="match status" value="1"/>
</dbReference>
<dbReference type="Gene3D" id="3.40.309.10">
    <property type="entry name" value="Aldehyde Dehydrogenase, Chain A, domain 2"/>
    <property type="match status" value="1"/>
</dbReference>
<dbReference type="InterPro" id="IPR016163">
    <property type="entry name" value="Ald_DH_C"/>
</dbReference>
<dbReference type="EMBL" id="ML975174">
    <property type="protein sequence ID" value="KAF1809234.1"/>
    <property type="molecule type" value="Genomic_DNA"/>
</dbReference>